<dbReference type="PROSITE" id="PS00379">
    <property type="entry name" value="CDP_ALCOHOL_P_TRANSF"/>
    <property type="match status" value="1"/>
</dbReference>
<evidence type="ECO:0000256" key="13">
    <source>
        <dbReference type="ARBA" id="ARBA00023935"/>
    </source>
</evidence>
<keyword evidence="17" id="KW-1208">Phospholipid metabolism</keyword>
<feature type="binding site" evidence="17">
    <location>
        <position position="70"/>
    </location>
    <ligand>
        <name>a CDP-1,2-diacyl-sn-glycerol</name>
        <dbReference type="ChEBI" id="CHEBI:58332"/>
    </ligand>
</feature>
<feature type="transmembrane region" description="Helical" evidence="17">
    <location>
        <begin position="114"/>
        <end position="132"/>
    </location>
</feature>
<evidence type="ECO:0000256" key="16">
    <source>
        <dbReference type="ARBA" id="ARBA00048865"/>
    </source>
</evidence>
<evidence type="ECO:0000256" key="4">
    <source>
        <dbReference type="ARBA" id="ARBA00010441"/>
    </source>
</evidence>
<feature type="binding site" evidence="17">
    <location>
        <position position="69"/>
    </location>
    <ligand>
        <name>Mg(2+)</name>
        <dbReference type="ChEBI" id="CHEBI:18420"/>
        <label>1</label>
    </ligand>
</feature>
<evidence type="ECO:0000256" key="15">
    <source>
        <dbReference type="ARBA" id="ARBA00033137"/>
    </source>
</evidence>
<dbReference type="GO" id="GO:0008654">
    <property type="term" value="P:phospholipid biosynthetic process"/>
    <property type="evidence" value="ECO:0007669"/>
    <property type="project" value="UniProtKB-UniRule"/>
</dbReference>
<evidence type="ECO:0000256" key="5">
    <source>
        <dbReference type="ARBA" id="ARBA00011738"/>
    </source>
</evidence>
<feature type="transmembrane region" description="Helical" evidence="17">
    <location>
        <begin position="21"/>
        <end position="46"/>
    </location>
</feature>
<comment type="pathway">
    <text evidence="2 17">Phospholipid metabolism; phosphatidylinositol phosphate biosynthesis.</text>
</comment>
<feature type="binding site" evidence="17">
    <location>
        <begin position="29"/>
        <end position="32"/>
    </location>
    <ligand>
        <name>a CDP-1,2-diacyl-sn-glycerol</name>
        <dbReference type="ChEBI" id="CHEBI:58332"/>
    </ligand>
</feature>
<keyword evidence="17" id="KW-0443">Lipid metabolism</keyword>
<dbReference type="InterPro" id="IPR043130">
    <property type="entry name" value="CDP-OH_PTrfase_TM_dom"/>
</dbReference>
<keyword evidence="6 17" id="KW-1003">Cell membrane</keyword>
<feature type="binding site" evidence="17">
    <location>
        <position position="91"/>
    </location>
    <ligand>
        <name>Mg(2+)</name>
        <dbReference type="ChEBI" id="CHEBI:18420"/>
        <label>2</label>
    </ligand>
</feature>
<keyword evidence="11 17" id="KW-1133">Transmembrane helix</keyword>
<comment type="cofactor">
    <cofactor evidence="17">
        <name>Mg(2+)</name>
        <dbReference type="ChEBI" id="CHEBI:18420"/>
    </cofactor>
    <text evidence="17">Contains a di-nuclear catalytic Mg(2+) center.</text>
</comment>
<dbReference type="OrthoDB" id="116551at2"/>
<evidence type="ECO:0000256" key="8">
    <source>
        <dbReference type="ARBA" id="ARBA00022692"/>
    </source>
</evidence>
<feature type="binding site" evidence="17">
    <location>
        <position position="66"/>
    </location>
    <ligand>
        <name>Mg(2+)</name>
        <dbReference type="ChEBI" id="CHEBI:18420"/>
        <label>1</label>
    </ligand>
</feature>
<dbReference type="InterPro" id="IPR048254">
    <property type="entry name" value="CDP_ALCOHOL_P_TRANSF_CS"/>
</dbReference>
<dbReference type="InterPro" id="IPR044268">
    <property type="entry name" value="PIP_synthase_PgsA1"/>
</dbReference>
<dbReference type="EMBL" id="LT629710">
    <property type="protein sequence ID" value="SDP20879.1"/>
    <property type="molecule type" value="Genomic_DNA"/>
</dbReference>
<keyword evidence="7 17" id="KW-0808">Transferase</keyword>
<feature type="transmembrane region" description="Helical" evidence="17">
    <location>
        <begin position="170"/>
        <end position="192"/>
    </location>
</feature>
<comment type="catalytic activity">
    <reaction evidence="16 17">
        <text>a CDP-1,2-diacyl-sn-glycerol + 1D-myo-inositol 3-phosphate = a 1,2-diacyl-sn-glycero-3-phospho-(1D-myo-inositol-3-phosphate) + CMP + H(+)</text>
        <dbReference type="Rhea" id="RHEA:60504"/>
        <dbReference type="ChEBI" id="CHEBI:15378"/>
        <dbReference type="ChEBI" id="CHEBI:58088"/>
        <dbReference type="ChEBI" id="CHEBI:58332"/>
        <dbReference type="ChEBI" id="CHEBI:58401"/>
        <dbReference type="ChEBI" id="CHEBI:60377"/>
    </reaction>
</comment>
<dbReference type="AlphaFoldDB" id="A0A1H0QVH3"/>
<evidence type="ECO:0000256" key="10">
    <source>
        <dbReference type="ARBA" id="ARBA00022842"/>
    </source>
</evidence>
<comment type="subcellular location">
    <subcellularLocation>
        <location evidence="1 17">Cell membrane</location>
        <topology evidence="1 17">Multi-pass membrane protein</topology>
    </subcellularLocation>
</comment>
<keyword evidence="21" id="KW-1185">Reference proteome</keyword>
<feature type="transmembrane region" description="Helical" evidence="17">
    <location>
        <begin position="52"/>
        <end position="68"/>
    </location>
</feature>
<protein>
    <recommendedName>
        <fullName evidence="14 17">Phosphatidylinositol phosphate synthase</fullName>
        <shortName evidence="17">PIP synthase</shortName>
        <ecNumber evidence="17">2.7.8.-</ecNumber>
    </recommendedName>
    <alternativeName>
        <fullName evidence="15 17">CDP-diacylglycerol--D-myo-inositol-3-phosphate 3-phosphatidyltransferase</fullName>
    </alternativeName>
</protein>
<feature type="binding site" evidence="17">
    <location>
        <position position="80"/>
    </location>
    <ligand>
        <name>a CDP-1,2-diacyl-sn-glycerol</name>
        <dbReference type="ChEBI" id="CHEBI:58332"/>
    </ligand>
</feature>
<comment type="similarity">
    <text evidence="4 17 18">Belongs to the CDP-alcohol phosphatidyltransferase class-I family.</text>
</comment>
<feature type="active site" description="Proton acceptor" evidence="17">
    <location>
        <position position="91"/>
    </location>
</feature>
<accession>A0A1H0QVH3</accession>
<comment type="pathway">
    <text evidence="3">Lipid metabolism.</text>
</comment>
<organism evidence="20 21">
    <name type="scientific">Nakamurella panacisegetis</name>
    <dbReference type="NCBI Taxonomy" id="1090615"/>
    <lineage>
        <taxon>Bacteria</taxon>
        <taxon>Bacillati</taxon>
        <taxon>Actinomycetota</taxon>
        <taxon>Actinomycetes</taxon>
        <taxon>Nakamurellales</taxon>
        <taxon>Nakamurellaceae</taxon>
        <taxon>Nakamurella</taxon>
    </lineage>
</organism>
<dbReference type="Pfam" id="PF01066">
    <property type="entry name" value="CDP-OH_P_transf"/>
    <property type="match status" value="1"/>
</dbReference>
<evidence type="ECO:0000256" key="12">
    <source>
        <dbReference type="ARBA" id="ARBA00023136"/>
    </source>
</evidence>
<dbReference type="Proteomes" id="UP000198741">
    <property type="component" value="Chromosome I"/>
</dbReference>
<keyword evidence="17" id="KW-0594">Phospholipid biosynthesis</keyword>
<feature type="binding site" evidence="17">
    <location>
        <position position="87"/>
    </location>
    <ligand>
        <name>Mg(2+)</name>
        <dbReference type="ChEBI" id="CHEBI:18420"/>
        <label>2</label>
    </ligand>
</feature>
<reference evidence="20 21" key="1">
    <citation type="submission" date="2016-10" db="EMBL/GenBank/DDBJ databases">
        <authorList>
            <person name="de Groot N.N."/>
        </authorList>
    </citation>
    <scope>NUCLEOTIDE SEQUENCE [LARGE SCALE GENOMIC DNA]</scope>
    <source>
        <strain evidence="21">P4-7,KCTC 19426,CECT 7604</strain>
    </source>
</reference>
<dbReference type="GO" id="GO:0005886">
    <property type="term" value="C:plasma membrane"/>
    <property type="evidence" value="ECO:0007669"/>
    <property type="project" value="UniProtKB-SubCell"/>
</dbReference>
<evidence type="ECO:0000256" key="7">
    <source>
        <dbReference type="ARBA" id="ARBA00022679"/>
    </source>
</evidence>
<comment type="function">
    <text evidence="17">Catalyzes the conjugation of the 1'-hydroxyl group of D-myo-inositol-3-phosphate (also named L-myo-inositol-1-phosphate) with a lipid tail of cytidine diphosphate diacylglycerol (CDP-DAG), forming phosphatidylinositol phosphate (PIP) and CMP. PIP is a precursor of phosphatidylinositol (PI) which is an essential lipid required for cell wall formation.</text>
</comment>
<evidence type="ECO:0000256" key="19">
    <source>
        <dbReference type="SAM" id="MobiDB-lite"/>
    </source>
</evidence>
<evidence type="ECO:0000256" key="2">
    <source>
        <dbReference type="ARBA" id="ARBA00004805"/>
    </source>
</evidence>
<evidence type="ECO:0000256" key="11">
    <source>
        <dbReference type="ARBA" id="ARBA00022989"/>
    </source>
</evidence>
<dbReference type="GO" id="GO:0016780">
    <property type="term" value="F:phosphotransferase activity, for other substituted phosphate groups"/>
    <property type="evidence" value="ECO:0007669"/>
    <property type="project" value="UniProtKB-UniRule"/>
</dbReference>
<evidence type="ECO:0000256" key="17">
    <source>
        <dbReference type="HAMAP-Rule" id="MF_02241"/>
    </source>
</evidence>
<evidence type="ECO:0000256" key="18">
    <source>
        <dbReference type="RuleBase" id="RU003750"/>
    </source>
</evidence>
<dbReference type="STRING" id="1090615.SAMN04515671_3259"/>
<dbReference type="HAMAP" id="MF_02241">
    <property type="entry name" value="PIP_synthase"/>
    <property type="match status" value="1"/>
</dbReference>
<feature type="binding site" evidence="17">
    <location>
        <position position="87"/>
    </location>
    <ligand>
        <name>Mg(2+)</name>
        <dbReference type="ChEBI" id="CHEBI:18420"/>
        <label>1</label>
    </ligand>
</feature>
<dbReference type="RefSeq" id="WP_090477544.1">
    <property type="nucleotide sequence ID" value="NZ_LT629710.1"/>
</dbReference>
<comment type="subunit">
    <text evidence="5 17">Homodimer.</text>
</comment>
<evidence type="ECO:0000256" key="1">
    <source>
        <dbReference type="ARBA" id="ARBA00004651"/>
    </source>
</evidence>
<evidence type="ECO:0000256" key="9">
    <source>
        <dbReference type="ARBA" id="ARBA00022723"/>
    </source>
</evidence>
<feature type="compositionally biased region" description="Low complexity" evidence="19">
    <location>
        <begin position="208"/>
        <end position="223"/>
    </location>
</feature>
<dbReference type="NCBIfam" id="NF045883">
    <property type="entry name" value="PIPSynth"/>
    <property type="match status" value="1"/>
</dbReference>
<feature type="binding site" evidence="17">
    <location>
        <position position="74"/>
    </location>
    <ligand>
        <name>a CDP-1,2-diacyl-sn-glycerol</name>
        <dbReference type="ChEBI" id="CHEBI:58332"/>
    </ligand>
</feature>
<proteinExistence type="inferred from homology"/>
<evidence type="ECO:0000256" key="6">
    <source>
        <dbReference type="ARBA" id="ARBA00022475"/>
    </source>
</evidence>
<evidence type="ECO:0000313" key="20">
    <source>
        <dbReference type="EMBL" id="SDP20879.1"/>
    </source>
</evidence>
<comment type="catalytic activity">
    <reaction evidence="13 17">
        <text>1,2-di-(9Z-octadecenoyl)-sn-glycero-3-cytidine-5'-diphosphate + 1D-myo-inositol 3-phosphate = 1,2-di-(9Z-octadecenoyl)-sn-glycero-3-phospho-(1D-myo-inositol-3-phosphate) + CMP + H(+)</text>
        <dbReference type="Rhea" id="RHEA:61216"/>
        <dbReference type="ChEBI" id="CHEBI:15378"/>
        <dbReference type="ChEBI" id="CHEBI:58401"/>
        <dbReference type="ChEBI" id="CHEBI:60377"/>
        <dbReference type="ChEBI" id="CHEBI:85356"/>
        <dbReference type="ChEBI" id="CHEBI:144472"/>
    </reaction>
</comment>
<evidence type="ECO:0000256" key="14">
    <source>
        <dbReference type="ARBA" id="ARBA00024082"/>
    </source>
</evidence>
<comment type="caution">
    <text evidence="17">Lacks conserved residue(s) required for the propagation of feature annotation.</text>
</comment>
<keyword evidence="8 17" id="KW-0812">Transmembrane</keyword>
<keyword evidence="9 17" id="KW-0479">Metal-binding</keyword>
<dbReference type="Gene3D" id="1.20.120.1760">
    <property type="match status" value="1"/>
</dbReference>
<gene>
    <name evidence="20" type="ORF">SAMN04515671_3259</name>
</gene>
<sequence length="223" mass="22960">MLNAIARGSVSKVTDPIGRGLLKMGLSPDLVTVIGTIGAVAASISLFGTGHLFWGTMAVTAFVFFDLFDGAMARARGFGTDFGLVLDASCDRIADGALFGSLAYYSFVIKHDTWLGSACLLILVAGQVISYVKARADSVDLRIGGALAERAERNVLGLVGAGLAGLGLKIALPICLWLLAAACLVTVVQRLVQVRQAAKAKGDPATKAPSGASGRGPAAGRQR</sequence>
<feature type="region of interest" description="Disordered" evidence="19">
    <location>
        <begin position="200"/>
        <end position="223"/>
    </location>
</feature>
<keyword evidence="10 17" id="KW-0460">Magnesium</keyword>
<dbReference type="EC" id="2.7.8.-" evidence="17"/>
<dbReference type="GO" id="GO:0000287">
    <property type="term" value="F:magnesium ion binding"/>
    <property type="evidence" value="ECO:0007669"/>
    <property type="project" value="UniProtKB-UniRule"/>
</dbReference>
<evidence type="ECO:0000256" key="3">
    <source>
        <dbReference type="ARBA" id="ARBA00005189"/>
    </source>
</evidence>
<keyword evidence="12 17" id="KW-0472">Membrane</keyword>
<name>A0A1H0QVH3_9ACTN</name>
<dbReference type="InterPro" id="IPR000462">
    <property type="entry name" value="CDP-OH_P_trans"/>
</dbReference>
<evidence type="ECO:0000313" key="21">
    <source>
        <dbReference type="Proteomes" id="UP000198741"/>
    </source>
</evidence>
<keyword evidence="17" id="KW-0444">Lipid biosynthesis</keyword>
<feature type="binding site" evidence="17">
    <location>
        <position position="66"/>
    </location>
    <ligand>
        <name>Mg(2+)</name>
        <dbReference type="ChEBI" id="CHEBI:18420"/>
        <label>2</label>
    </ligand>
</feature>
<dbReference type="UniPathway" id="UPA00220"/>